<evidence type="ECO:0000256" key="9">
    <source>
        <dbReference type="RuleBase" id="RU004326"/>
    </source>
</evidence>
<organism evidence="15 16">
    <name type="scientific">Massiliimalia timonensis</name>
    <dbReference type="NCBI Taxonomy" id="1987501"/>
    <lineage>
        <taxon>Bacteria</taxon>
        <taxon>Bacillati</taxon>
        <taxon>Bacillota</taxon>
        <taxon>Clostridia</taxon>
        <taxon>Eubacteriales</taxon>
        <taxon>Oscillospiraceae</taxon>
        <taxon>Massiliimalia</taxon>
    </lineage>
</organism>
<evidence type="ECO:0000259" key="13">
    <source>
        <dbReference type="Pfam" id="PF02879"/>
    </source>
</evidence>
<comment type="PTM">
    <text evidence="8">Activated by phosphorylation.</text>
</comment>
<dbReference type="InterPro" id="IPR005846">
    <property type="entry name" value="A-D-PHexomutase_a/b/a-III"/>
</dbReference>
<keyword evidence="2 8" id="KW-0597">Phosphoprotein</keyword>
<dbReference type="EC" id="5.4.2.10" evidence="6 8"/>
<dbReference type="InterPro" id="IPR050060">
    <property type="entry name" value="Phosphoglucosamine_mutase"/>
</dbReference>
<comment type="similarity">
    <text evidence="1 8 9">Belongs to the phosphohexose mutase family.</text>
</comment>
<evidence type="ECO:0000256" key="1">
    <source>
        <dbReference type="ARBA" id="ARBA00010231"/>
    </source>
</evidence>
<evidence type="ECO:0000313" key="15">
    <source>
        <dbReference type="EMBL" id="MBC8609796.1"/>
    </source>
</evidence>
<evidence type="ECO:0000256" key="8">
    <source>
        <dbReference type="HAMAP-Rule" id="MF_01554"/>
    </source>
</evidence>
<dbReference type="Pfam" id="PF00408">
    <property type="entry name" value="PGM_PMM_IV"/>
    <property type="match status" value="1"/>
</dbReference>
<proteinExistence type="inferred from homology"/>
<dbReference type="InterPro" id="IPR036900">
    <property type="entry name" value="A-D-PHexomutase_C_sf"/>
</dbReference>
<dbReference type="InterPro" id="IPR016055">
    <property type="entry name" value="A-D-PHexomutase_a/b/a-I/II/III"/>
</dbReference>
<accession>A0A8J6PC99</accession>
<evidence type="ECO:0000256" key="2">
    <source>
        <dbReference type="ARBA" id="ARBA00022553"/>
    </source>
</evidence>
<name>A0A8J6PC99_9FIRM</name>
<protein>
    <recommendedName>
        <fullName evidence="7 8">Phosphoglucosamine mutase</fullName>
        <ecNumber evidence="6 8">5.4.2.10</ecNumber>
    </recommendedName>
</protein>
<dbReference type="FunFam" id="3.40.120.10:FF:000001">
    <property type="entry name" value="Phosphoglucosamine mutase"/>
    <property type="match status" value="1"/>
</dbReference>
<dbReference type="InterPro" id="IPR006352">
    <property type="entry name" value="GlmM_bact"/>
</dbReference>
<feature type="domain" description="Alpha-D-phosphohexomutase alpha/beta/alpha" evidence="14">
    <location>
        <begin position="258"/>
        <end position="369"/>
    </location>
</feature>
<dbReference type="GO" id="GO:0004615">
    <property type="term" value="F:phosphomannomutase activity"/>
    <property type="evidence" value="ECO:0007669"/>
    <property type="project" value="TreeGrafter"/>
</dbReference>
<evidence type="ECO:0000259" key="11">
    <source>
        <dbReference type="Pfam" id="PF00408"/>
    </source>
</evidence>
<sequence length="449" mass="49117">MGRLFGTDGARGIANESLTCEMAMQIGRAAAQVLIRQARRRPKMIIAQDTRLSSQMLVSALSAGICSVGVDVELLGELPTPAVAWLVGEYSADAGVMVSASHNPAEFNGIKLFSRTGYKLPDDVENEIERLILDAPEEIVLAAPNKLGRVYRRDSAMLDYIDHVVDTVEDDFTGISVALDCANGSAAQTAQTLFTQLGATVHVLHASPTGLNINENCGSTHMESLRKFMLDNHCDMAFAFDGDADRCLAFDENGEMIDGDQLMAIAAYDLKQRERLNENTLVATVMSNFGMQNFAREHDINLVCTSVGDRYVLEEMLKYGYVIGGEQSGHIIFKDYAQTGDGQLTAVQILSIFKRSGKKMSELASIMKRVPQVLKGVTARQDGKKLLASNQVIKQKIREIQDLLGDTGRVLVRASGTEPLIRVMVEGNDLAEIERYCDEVCAVIEAQQQ</sequence>
<dbReference type="GO" id="GO:0005829">
    <property type="term" value="C:cytosol"/>
    <property type="evidence" value="ECO:0007669"/>
    <property type="project" value="TreeGrafter"/>
</dbReference>
<dbReference type="InterPro" id="IPR005845">
    <property type="entry name" value="A-D-PHexomutase_a/b/a-II"/>
</dbReference>
<dbReference type="SUPFAM" id="SSF53738">
    <property type="entry name" value="Phosphoglucomutase, first 3 domains"/>
    <property type="match status" value="3"/>
</dbReference>
<dbReference type="PANTHER" id="PTHR42946">
    <property type="entry name" value="PHOSPHOHEXOSE MUTASE"/>
    <property type="match status" value="1"/>
</dbReference>
<dbReference type="Pfam" id="PF02879">
    <property type="entry name" value="PGM_PMM_II"/>
    <property type="match status" value="1"/>
</dbReference>
<keyword evidence="4 8" id="KW-0460">Magnesium</keyword>
<evidence type="ECO:0000256" key="3">
    <source>
        <dbReference type="ARBA" id="ARBA00022723"/>
    </source>
</evidence>
<dbReference type="Pfam" id="PF02880">
    <property type="entry name" value="PGM_PMM_III"/>
    <property type="match status" value="1"/>
</dbReference>
<feature type="binding site" description="via phosphate group" evidence="8">
    <location>
        <position position="101"/>
    </location>
    <ligand>
        <name>Mg(2+)</name>
        <dbReference type="ChEBI" id="CHEBI:18420"/>
    </ligand>
</feature>
<dbReference type="OrthoDB" id="9806956at2"/>
<evidence type="ECO:0000256" key="4">
    <source>
        <dbReference type="ARBA" id="ARBA00022842"/>
    </source>
</evidence>
<keyword evidence="16" id="KW-1185">Reference proteome</keyword>
<reference evidence="15" key="1">
    <citation type="submission" date="2020-08" db="EMBL/GenBank/DDBJ databases">
        <title>Genome public.</title>
        <authorList>
            <person name="Liu C."/>
            <person name="Sun Q."/>
        </authorList>
    </citation>
    <scope>NUCLEOTIDE SEQUENCE</scope>
    <source>
        <strain evidence="15">NSJ-15</strain>
    </source>
</reference>
<dbReference type="PRINTS" id="PR00509">
    <property type="entry name" value="PGMPMM"/>
</dbReference>
<dbReference type="GO" id="GO:0008966">
    <property type="term" value="F:phosphoglucosamine mutase activity"/>
    <property type="evidence" value="ECO:0007669"/>
    <property type="project" value="UniProtKB-UniRule"/>
</dbReference>
<dbReference type="GO" id="GO:0009252">
    <property type="term" value="P:peptidoglycan biosynthetic process"/>
    <property type="evidence" value="ECO:0007669"/>
    <property type="project" value="TreeGrafter"/>
</dbReference>
<evidence type="ECO:0000313" key="16">
    <source>
        <dbReference type="Proteomes" id="UP000632659"/>
    </source>
</evidence>
<comment type="cofactor">
    <cofactor evidence="8">
        <name>Mg(2+)</name>
        <dbReference type="ChEBI" id="CHEBI:18420"/>
    </cofactor>
    <text evidence="8">Binds 1 Mg(2+) ion per subunit.</text>
</comment>
<dbReference type="InterPro" id="IPR005844">
    <property type="entry name" value="A-D-PHexomutase_a/b/a-I"/>
</dbReference>
<keyword evidence="3 8" id="KW-0479">Metal-binding</keyword>
<evidence type="ECO:0000256" key="6">
    <source>
        <dbReference type="ARBA" id="ARBA00066330"/>
    </source>
</evidence>
<dbReference type="PANTHER" id="PTHR42946:SF1">
    <property type="entry name" value="PHOSPHOGLUCOMUTASE (ALPHA-D-GLUCOSE-1,6-BISPHOSPHATE-DEPENDENT)"/>
    <property type="match status" value="1"/>
</dbReference>
<feature type="binding site" evidence="8">
    <location>
        <position position="245"/>
    </location>
    <ligand>
        <name>Mg(2+)</name>
        <dbReference type="ChEBI" id="CHEBI:18420"/>
    </ligand>
</feature>
<dbReference type="AlphaFoldDB" id="A0A8J6PC99"/>
<keyword evidence="5 8" id="KW-0413">Isomerase</keyword>
<dbReference type="FunFam" id="3.40.120.10:FF:000002">
    <property type="entry name" value="Phosphoglucosamine mutase"/>
    <property type="match status" value="1"/>
</dbReference>
<dbReference type="PROSITE" id="PS00710">
    <property type="entry name" value="PGM_PMM"/>
    <property type="match status" value="1"/>
</dbReference>
<dbReference type="GO" id="GO:0005975">
    <property type="term" value="P:carbohydrate metabolic process"/>
    <property type="evidence" value="ECO:0007669"/>
    <property type="project" value="InterPro"/>
</dbReference>
<dbReference type="InterPro" id="IPR005841">
    <property type="entry name" value="Alpha-D-phosphohexomutase_SF"/>
</dbReference>
<dbReference type="SUPFAM" id="SSF55957">
    <property type="entry name" value="Phosphoglucomutase, C-terminal domain"/>
    <property type="match status" value="1"/>
</dbReference>
<evidence type="ECO:0000259" key="12">
    <source>
        <dbReference type="Pfam" id="PF02878"/>
    </source>
</evidence>
<dbReference type="HAMAP" id="MF_01554_B">
    <property type="entry name" value="GlmM_B"/>
    <property type="match status" value="1"/>
</dbReference>
<feature type="binding site" evidence="8">
    <location>
        <position position="241"/>
    </location>
    <ligand>
        <name>Mg(2+)</name>
        <dbReference type="ChEBI" id="CHEBI:18420"/>
    </ligand>
</feature>
<gene>
    <name evidence="8" type="primary">glmM</name>
    <name evidence="15" type="ORF">H8702_01500</name>
</gene>
<feature type="modified residue" description="Phosphoserine" evidence="8">
    <location>
        <position position="101"/>
    </location>
</feature>
<feature type="domain" description="Alpha-D-phosphohexomutase alpha/beta/alpha" evidence="13">
    <location>
        <begin position="159"/>
        <end position="254"/>
    </location>
</feature>
<dbReference type="InterPro" id="IPR016066">
    <property type="entry name" value="A-D-PHexomutase_CS"/>
</dbReference>
<feature type="binding site" evidence="8">
    <location>
        <position position="243"/>
    </location>
    <ligand>
        <name>Mg(2+)</name>
        <dbReference type="ChEBI" id="CHEBI:18420"/>
    </ligand>
</feature>
<comment type="caution">
    <text evidence="15">The sequence shown here is derived from an EMBL/GenBank/DDBJ whole genome shotgun (WGS) entry which is preliminary data.</text>
</comment>
<dbReference type="EMBL" id="JACRTL010000001">
    <property type="protein sequence ID" value="MBC8609796.1"/>
    <property type="molecule type" value="Genomic_DNA"/>
</dbReference>
<dbReference type="NCBIfam" id="TIGR01455">
    <property type="entry name" value="glmM"/>
    <property type="match status" value="1"/>
</dbReference>
<dbReference type="GO" id="GO:0000287">
    <property type="term" value="F:magnesium ion binding"/>
    <property type="evidence" value="ECO:0007669"/>
    <property type="project" value="UniProtKB-UniRule"/>
</dbReference>
<dbReference type="Pfam" id="PF02878">
    <property type="entry name" value="PGM_PMM_I"/>
    <property type="match status" value="1"/>
</dbReference>
<evidence type="ECO:0000259" key="14">
    <source>
        <dbReference type="Pfam" id="PF02880"/>
    </source>
</evidence>
<evidence type="ECO:0000256" key="10">
    <source>
        <dbReference type="RuleBase" id="RU004327"/>
    </source>
</evidence>
<dbReference type="CDD" id="cd05802">
    <property type="entry name" value="GlmM"/>
    <property type="match status" value="1"/>
</dbReference>
<feature type="active site" description="Phosphoserine intermediate" evidence="8">
    <location>
        <position position="101"/>
    </location>
</feature>
<dbReference type="GO" id="GO:0006048">
    <property type="term" value="P:UDP-N-acetylglucosamine biosynthetic process"/>
    <property type="evidence" value="ECO:0007669"/>
    <property type="project" value="TreeGrafter"/>
</dbReference>
<dbReference type="Proteomes" id="UP000632659">
    <property type="component" value="Unassembled WGS sequence"/>
</dbReference>
<evidence type="ECO:0000256" key="5">
    <source>
        <dbReference type="ARBA" id="ARBA00023235"/>
    </source>
</evidence>
<dbReference type="Gene3D" id="3.30.310.50">
    <property type="entry name" value="Alpha-D-phosphohexomutase, C-terminal domain"/>
    <property type="match status" value="1"/>
</dbReference>
<dbReference type="RefSeq" id="WP_093988224.1">
    <property type="nucleotide sequence ID" value="NZ_FYDD01000003.1"/>
</dbReference>
<comment type="function">
    <text evidence="8 10">Catalyzes the conversion of glucosamine-6-phosphate to glucosamine-1-phosphate.</text>
</comment>
<feature type="domain" description="Alpha-D-phosphohexomutase C-terminal" evidence="11">
    <location>
        <begin position="381"/>
        <end position="442"/>
    </location>
</feature>
<comment type="catalytic activity">
    <reaction evidence="8 10">
        <text>alpha-D-glucosamine 1-phosphate = D-glucosamine 6-phosphate</text>
        <dbReference type="Rhea" id="RHEA:23424"/>
        <dbReference type="ChEBI" id="CHEBI:58516"/>
        <dbReference type="ChEBI" id="CHEBI:58725"/>
        <dbReference type="EC" id="5.4.2.10"/>
    </reaction>
</comment>
<evidence type="ECO:0000256" key="7">
    <source>
        <dbReference type="ARBA" id="ARBA00068193"/>
    </source>
</evidence>
<feature type="domain" description="Alpha-D-phosphohexomutase alpha/beta/alpha" evidence="12">
    <location>
        <begin position="3"/>
        <end position="133"/>
    </location>
</feature>
<dbReference type="Gene3D" id="3.40.120.10">
    <property type="entry name" value="Alpha-D-Glucose-1,6-Bisphosphate, subunit A, domain 3"/>
    <property type="match status" value="3"/>
</dbReference>
<dbReference type="InterPro" id="IPR005843">
    <property type="entry name" value="A-D-PHexomutase_C"/>
</dbReference>